<feature type="region of interest" description="Disordered" evidence="1">
    <location>
        <begin position="46"/>
        <end position="70"/>
    </location>
</feature>
<protein>
    <submittedName>
        <fullName evidence="2">Uncharacterized protein</fullName>
    </submittedName>
</protein>
<accession>A0A6A4I1Q9</accession>
<name>A0A6A4I1Q9_9AGAR</name>
<keyword evidence="3" id="KW-1185">Reference proteome</keyword>
<sequence length="70" mass="7686">SCKKRGVSDICPDGVLVSGKGTRFILANTEQLHSKIHEMSEHIRRLEEALQSSSSSSDAHPLLQPDMLNV</sequence>
<evidence type="ECO:0000313" key="3">
    <source>
        <dbReference type="Proteomes" id="UP000799118"/>
    </source>
</evidence>
<feature type="non-terminal residue" evidence="2">
    <location>
        <position position="70"/>
    </location>
</feature>
<organism evidence="2 3">
    <name type="scientific">Gymnopus androsaceus JB14</name>
    <dbReference type="NCBI Taxonomy" id="1447944"/>
    <lineage>
        <taxon>Eukaryota</taxon>
        <taxon>Fungi</taxon>
        <taxon>Dikarya</taxon>
        <taxon>Basidiomycota</taxon>
        <taxon>Agaricomycotina</taxon>
        <taxon>Agaricomycetes</taxon>
        <taxon>Agaricomycetidae</taxon>
        <taxon>Agaricales</taxon>
        <taxon>Marasmiineae</taxon>
        <taxon>Omphalotaceae</taxon>
        <taxon>Gymnopus</taxon>
    </lineage>
</organism>
<dbReference type="AlphaFoldDB" id="A0A6A4I1Q9"/>
<dbReference type="OrthoDB" id="424974at2759"/>
<dbReference type="EMBL" id="ML769407">
    <property type="protein sequence ID" value="KAE9405692.1"/>
    <property type="molecule type" value="Genomic_DNA"/>
</dbReference>
<reference evidence="2" key="1">
    <citation type="journal article" date="2019" name="Environ. Microbiol.">
        <title>Fungal ecological strategies reflected in gene transcription - a case study of two litter decomposers.</title>
        <authorList>
            <person name="Barbi F."/>
            <person name="Kohler A."/>
            <person name="Barry K."/>
            <person name="Baskaran P."/>
            <person name="Daum C."/>
            <person name="Fauchery L."/>
            <person name="Ihrmark K."/>
            <person name="Kuo A."/>
            <person name="LaButti K."/>
            <person name="Lipzen A."/>
            <person name="Morin E."/>
            <person name="Grigoriev I.V."/>
            <person name="Henrissat B."/>
            <person name="Lindahl B."/>
            <person name="Martin F."/>
        </authorList>
    </citation>
    <scope>NUCLEOTIDE SEQUENCE</scope>
    <source>
        <strain evidence="2">JB14</strain>
    </source>
</reference>
<dbReference type="Proteomes" id="UP000799118">
    <property type="component" value="Unassembled WGS sequence"/>
</dbReference>
<gene>
    <name evidence="2" type="ORF">BT96DRAFT_774396</name>
</gene>
<evidence type="ECO:0000313" key="2">
    <source>
        <dbReference type="EMBL" id="KAE9405692.1"/>
    </source>
</evidence>
<feature type="non-terminal residue" evidence="2">
    <location>
        <position position="1"/>
    </location>
</feature>
<evidence type="ECO:0000256" key="1">
    <source>
        <dbReference type="SAM" id="MobiDB-lite"/>
    </source>
</evidence>
<proteinExistence type="predicted"/>